<organism evidence="2 3">
    <name type="scientific">Stygiobacter electus</name>
    <dbReference type="NCBI Taxonomy" id="3032292"/>
    <lineage>
        <taxon>Bacteria</taxon>
        <taxon>Pseudomonadati</taxon>
        <taxon>Ignavibacteriota</taxon>
        <taxon>Ignavibacteria</taxon>
        <taxon>Ignavibacteriales</taxon>
        <taxon>Melioribacteraceae</taxon>
        <taxon>Stygiobacter</taxon>
    </lineage>
</organism>
<dbReference type="GO" id="GO:0003677">
    <property type="term" value="F:DNA binding"/>
    <property type="evidence" value="ECO:0007669"/>
    <property type="project" value="InterPro"/>
</dbReference>
<dbReference type="AlphaFoldDB" id="A0AAE3P1Y8"/>
<dbReference type="Pfam" id="PF12728">
    <property type="entry name" value="HTH_17"/>
    <property type="match status" value="1"/>
</dbReference>
<dbReference type="InterPro" id="IPR009061">
    <property type="entry name" value="DNA-bd_dom_put_sf"/>
</dbReference>
<name>A0AAE3P1Y8_9BACT</name>
<dbReference type="SUPFAM" id="SSF46955">
    <property type="entry name" value="Putative DNA-binding domain"/>
    <property type="match status" value="1"/>
</dbReference>
<proteinExistence type="predicted"/>
<dbReference type="NCBIfam" id="TIGR01764">
    <property type="entry name" value="excise"/>
    <property type="match status" value="1"/>
</dbReference>
<comment type="caution">
    <text evidence="2">The sequence shown here is derived from an EMBL/GenBank/DDBJ whole genome shotgun (WGS) entry which is preliminary data.</text>
</comment>
<dbReference type="RefSeq" id="WP_321536063.1">
    <property type="nucleotide sequence ID" value="NZ_JARGDL010000012.1"/>
</dbReference>
<dbReference type="Proteomes" id="UP001221302">
    <property type="component" value="Unassembled WGS sequence"/>
</dbReference>
<dbReference type="InterPro" id="IPR010093">
    <property type="entry name" value="SinI_DNA-bd"/>
</dbReference>
<reference evidence="2" key="1">
    <citation type="submission" date="2023-03" db="EMBL/GenBank/DDBJ databases">
        <title>Stygiobacter electus gen. nov., sp. nov., facultatively anaerobic thermotolerant bacterium of the class Ignavibacteria from a well of Yessentuki mineral water deposit.</title>
        <authorList>
            <person name="Podosokorskaya O.A."/>
            <person name="Elcheninov A.G."/>
            <person name="Petrova N.F."/>
            <person name="Zavarzina D.G."/>
            <person name="Kublanov I.V."/>
            <person name="Merkel A.Y."/>
        </authorList>
    </citation>
    <scope>NUCLEOTIDE SEQUENCE</scope>
    <source>
        <strain evidence="2">09-Me</strain>
    </source>
</reference>
<accession>A0AAE3P1Y8</accession>
<gene>
    <name evidence="2" type="ORF">P0M35_09030</name>
</gene>
<evidence type="ECO:0000313" key="2">
    <source>
        <dbReference type="EMBL" id="MDF1612292.1"/>
    </source>
</evidence>
<dbReference type="InterPro" id="IPR041657">
    <property type="entry name" value="HTH_17"/>
</dbReference>
<dbReference type="EMBL" id="JARGDL010000012">
    <property type="protein sequence ID" value="MDF1612292.1"/>
    <property type="molecule type" value="Genomic_DNA"/>
</dbReference>
<evidence type="ECO:0000313" key="3">
    <source>
        <dbReference type="Proteomes" id="UP001221302"/>
    </source>
</evidence>
<evidence type="ECO:0000259" key="1">
    <source>
        <dbReference type="Pfam" id="PF12728"/>
    </source>
</evidence>
<feature type="domain" description="Helix-turn-helix" evidence="1">
    <location>
        <begin position="10"/>
        <end position="57"/>
    </location>
</feature>
<keyword evidence="3" id="KW-1185">Reference proteome</keyword>
<protein>
    <submittedName>
        <fullName evidence="2">Helix-turn-helix domain-containing protein</fullName>
    </submittedName>
</protein>
<sequence length="105" mass="12213">MKNDLHSLSLLTIKDAYNLLGVSRNTFMQLINNGRIRFVQVNKRIKIPLGELERFINDSLCQYTNITNEDLFYTDSNSTPVPQFNSEELFANILEKHNGKHLQEK</sequence>